<evidence type="ECO:0000313" key="1">
    <source>
        <dbReference type="EMBL" id="GMT01866.1"/>
    </source>
</evidence>
<keyword evidence="2" id="KW-1185">Reference proteome</keyword>
<reference evidence="1" key="1">
    <citation type="submission" date="2023-10" db="EMBL/GenBank/DDBJ databases">
        <title>Genome assembly of Pristionchus species.</title>
        <authorList>
            <person name="Yoshida K."/>
            <person name="Sommer R.J."/>
        </authorList>
    </citation>
    <scope>NUCLEOTIDE SEQUENCE</scope>
    <source>
        <strain evidence="1">RS0144</strain>
    </source>
</reference>
<evidence type="ECO:0000313" key="2">
    <source>
        <dbReference type="Proteomes" id="UP001432027"/>
    </source>
</evidence>
<gene>
    <name evidence="1" type="ORF">PENTCL1PPCAC_24040</name>
</gene>
<sequence length="120" mass="12985">TTITSQGSFPFYARLRSSSSRPEFDLLNIIPSTALMINRLNPRDTKTAASAAASVPTLFLSGKLSFVLAAIDEQTMSEILSQTARTGGVPDRFWAIPFRAMCGLPKNVCTEGGGEQRDDQ</sequence>
<dbReference type="EMBL" id="BTSX01000005">
    <property type="protein sequence ID" value="GMT01866.1"/>
    <property type="molecule type" value="Genomic_DNA"/>
</dbReference>
<accession>A0AAV5U5V2</accession>
<protein>
    <submittedName>
        <fullName evidence="1">Uncharacterized protein</fullName>
    </submittedName>
</protein>
<proteinExistence type="predicted"/>
<dbReference type="Proteomes" id="UP001432027">
    <property type="component" value="Unassembled WGS sequence"/>
</dbReference>
<comment type="caution">
    <text evidence="1">The sequence shown here is derived from an EMBL/GenBank/DDBJ whole genome shotgun (WGS) entry which is preliminary data.</text>
</comment>
<name>A0AAV5U5V2_9BILA</name>
<organism evidence="1 2">
    <name type="scientific">Pristionchus entomophagus</name>
    <dbReference type="NCBI Taxonomy" id="358040"/>
    <lineage>
        <taxon>Eukaryota</taxon>
        <taxon>Metazoa</taxon>
        <taxon>Ecdysozoa</taxon>
        <taxon>Nematoda</taxon>
        <taxon>Chromadorea</taxon>
        <taxon>Rhabditida</taxon>
        <taxon>Rhabditina</taxon>
        <taxon>Diplogasteromorpha</taxon>
        <taxon>Diplogasteroidea</taxon>
        <taxon>Neodiplogasteridae</taxon>
        <taxon>Pristionchus</taxon>
    </lineage>
</organism>
<feature type="non-terminal residue" evidence="1">
    <location>
        <position position="1"/>
    </location>
</feature>
<dbReference type="AlphaFoldDB" id="A0AAV5U5V2"/>